<feature type="compositionally biased region" description="Low complexity" evidence="1">
    <location>
        <begin position="211"/>
        <end position="220"/>
    </location>
</feature>
<feature type="transmembrane region" description="Helical" evidence="2">
    <location>
        <begin position="46"/>
        <end position="64"/>
    </location>
</feature>
<comment type="caution">
    <text evidence="3">The sequence shown here is derived from an EMBL/GenBank/DDBJ whole genome shotgun (WGS) entry which is preliminary data.</text>
</comment>
<dbReference type="NCBIfam" id="NF038083">
    <property type="entry name" value="CU044_5270_fam"/>
    <property type="match status" value="1"/>
</dbReference>
<proteinExistence type="predicted"/>
<protein>
    <submittedName>
        <fullName evidence="3">CU044_5270 family protein</fullName>
    </submittedName>
</protein>
<dbReference type="InterPro" id="IPR047789">
    <property type="entry name" value="CU044_5270-like"/>
</dbReference>
<name>A0ABV8GR97_9ACTN</name>
<evidence type="ECO:0000313" key="4">
    <source>
        <dbReference type="Proteomes" id="UP001595851"/>
    </source>
</evidence>
<evidence type="ECO:0000313" key="3">
    <source>
        <dbReference type="EMBL" id="MFC4015315.1"/>
    </source>
</evidence>
<sequence length="340" mass="37494">MNELRERHDALPEPSPESVAKARARLIAHMAEPAARPRRARALPRWGFGLAGAAAVAVLAVGVLRPMTATEPPNQQPGASSSRTQELRLRTVASAQDLADNAAALAAAEDDPAPSPHQWAYVKSRNVQTRVDGGEWLTGSPKTTSVHEMWRRADDRRWAAMEDGKLKTYDESEFEVSYPFLLSLPTDPGALLDRIYEAVAEEGEGRPDAPAPSAAAGPAPSNDYRHTRAFQLIAQGMRDAALPARLRAAMYGAMARIPGVEYEDRASDLAGRKGVTLYRIHQGYLRDEIFIDPKSYAYLGYRTIVVRDHDERYDEAKKGEIRNWDALLEATVVDKVGRRS</sequence>
<dbReference type="Proteomes" id="UP001595851">
    <property type="component" value="Unassembled WGS sequence"/>
</dbReference>
<keyword evidence="2" id="KW-1133">Transmembrane helix</keyword>
<keyword evidence="4" id="KW-1185">Reference proteome</keyword>
<dbReference type="EMBL" id="JBHSBI010000043">
    <property type="protein sequence ID" value="MFC4015315.1"/>
    <property type="molecule type" value="Genomic_DNA"/>
</dbReference>
<dbReference type="RefSeq" id="WP_379535135.1">
    <property type="nucleotide sequence ID" value="NZ_JBHSBI010000043.1"/>
</dbReference>
<accession>A0ABV8GR97</accession>
<keyword evidence="2" id="KW-0812">Transmembrane</keyword>
<gene>
    <name evidence="3" type="ORF">ACFOY2_49450</name>
</gene>
<organism evidence="3 4">
    <name type="scientific">Nonomuraea purpurea</name>
    <dbReference type="NCBI Taxonomy" id="1849276"/>
    <lineage>
        <taxon>Bacteria</taxon>
        <taxon>Bacillati</taxon>
        <taxon>Actinomycetota</taxon>
        <taxon>Actinomycetes</taxon>
        <taxon>Streptosporangiales</taxon>
        <taxon>Streptosporangiaceae</taxon>
        <taxon>Nonomuraea</taxon>
    </lineage>
</organism>
<evidence type="ECO:0000256" key="2">
    <source>
        <dbReference type="SAM" id="Phobius"/>
    </source>
</evidence>
<feature type="region of interest" description="Disordered" evidence="1">
    <location>
        <begin position="201"/>
        <end position="222"/>
    </location>
</feature>
<keyword evidence="2" id="KW-0472">Membrane</keyword>
<evidence type="ECO:0000256" key="1">
    <source>
        <dbReference type="SAM" id="MobiDB-lite"/>
    </source>
</evidence>
<reference evidence="4" key="1">
    <citation type="journal article" date="2019" name="Int. J. Syst. Evol. Microbiol.">
        <title>The Global Catalogue of Microorganisms (GCM) 10K type strain sequencing project: providing services to taxonomists for standard genome sequencing and annotation.</title>
        <authorList>
            <consortium name="The Broad Institute Genomics Platform"/>
            <consortium name="The Broad Institute Genome Sequencing Center for Infectious Disease"/>
            <person name="Wu L."/>
            <person name="Ma J."/>
        </authorList>
    </citation>
    <scope>NUCLEOTIDE SEQUENCE [LARGE SCALE GENOMIC DNA]</scope>
    <source>
        <strain evidence="4">TBRC 1276</strain>
    </source>
</reference>